<keyword evidence="1" id="KW-0802">TPR repeat</keyword>
<comment type="caution">
    <text evidence="3">The sequence shown here is derived from an EMBL/GenBank/DDBJ whole genome shotgun (WGS) entry which is preliminary data.</text>
</comment>
<dbReference type="Gene3D" id="1.25.40.10">
    <property type="entry name" value="Tetratricopeptide repeat domain"/>
    <property type="match status" value="1"/>
</dbReference>
<dbReference type="InterPro" id="IPR011990">
    <property type="entry name" value="TPR-like_helical_dom_sf"/>
</dbReference>
<dbReference type="SMART" id="SM00028">
    <property type="entry name" value="TPR"/>
    <property type="match status" value="4"/>
</dbReference>
<dbReference type="GO" id="GO:0035556">
    <property type="term" value="P:intracellular signal transduction"/>
    <property type="evidence" value="ECO:0007669"/>
    <property type="project" value="InterPro"/>
</dbReference>
<feature type="repeat" description="TPR" evidence="1">
    <location>
        <begin position="457"/>
        <end position="490"/>
    </location>
</feature>
<feature type="domain" description="Guanylate cyclase" evidence="2">
    <location>
        <begin position="14"/>
        <end position="129"/>
    </location>
</feature>
<dbReference type="PROSITE" id="PS50125">
    <property type="entry name" value="GUANYLATE_CYCLASE_2"/>
    <property type="match status" value="1"/>
</dbReference>
<feature type="repeat" description="TPR" evidence="1">
    <location>
        <begin position="423"/>
        <end position="456"/>
    </location>
</feature>
<evidence type="ECO:0000313" key="4">
    <source>
        <dbReference type="Proteomes" id="UP000231987"/>
    </source>
</evidence>
<dbReference type="Pfam" id="PF13424">
    <property type="entry name" value="TPR_12"/>
    <property type="match status" value="1"/>
</dbReference>
<dbReference type="Pfam" id="PF13176">
    <property type="entry name" value="TPR_7"/>
    <property type="match status" value="1"/>
</dbReference>
<dbReference type="GO" id="GO:0006171">
    <property type="term" value="P:cAMP biosynthetic process"/>
    <property type="evidence" value="ECO:0007669"/>
    <property type="project" value="TreeGrafter"/>
</dbReference>
<sequence>MNMANKTIKRRLAAILAADVVGYSRLMERDEKSTHTLLMARWKEVLEPLVATHQGRVFKRTGDGVLVEFGSAVNAVECAAALQQAMAAANRDLPEDRAIVLRIGVNLGDIMVEDSDLYGDGVNLAARLETLANPGGVAISDGVHEHVRGRVGIDFVDSGYHEVKNIERPVHIWSWSPDNSTNNPISAVAEAPPQLPEKPSIAVLPFDNMSGDPEQDYFADGITEDIITDLSKVSGLFVIARNSSFAYKGKAPDIRMVSRELGVRYILEGSVRRAADRIRINAQMIDGTTGGHLWAERYDRGIEEIFAVQDEVTRTIVSALKVKLTSGEEERRESPSKIDPEAYDLLVRSRQTMLQLSAVSSRESRAMLERVIAINPGLAVVYAQLSIIAFVEYVNQWNSATPENLGQALQLAHKAIDTDNTEPQAHVSLALALTWMRRLDEAEKAAERAIELDPNSADAYTALGSVRDFAGEHEDAVALYTQAHRLDPQFDLSLHFLGRALLSLGRFVEAEIAFKRRLSLAPRSDMTRFYLACLYGRIERHEEARLYWREVLKINPNFSIDHLKRALPYRDPNLFDKLVDGLRQAGVSM</sequence>
<proteinExistence type="predicted"/>
<protein>
    <submittedName>
        <fullName evidence="3">Adenylate/guanylate cyclase domain-containing protein</fullName>
    </submittedName>
</protein>
<gene>
    <name evidence="3" type="ORF">CEJ86_32410</name>
</gene>
<dbReference type="CDD" id="cd07302">
    <property type="entry name" value="CHD"/>
    <property type="match status" value="1"/>
</dbReference>
<name>A0A2J0YT18_RHIML</name>
<dbReference type="AlphaFoldDB" id="A0A2J0YT18"/>
<organism evidence="3 4">
    <name type="scientific">Rhizobium meliloti</name>
    <name type="common">Ensifer meliloti</name>
    <name type="synonym">Sinorhizobium meliloti</name>
    <dbReference type="NCBI Taxonomy" id="382"/>
    <lineage>
        <taxon>Bacteria</taxon>
        <taxon>Pseudomonadati</taxon>
        <taxon>Pseudomonadota</taxon>
        <taxon>Alphaproteobacteria</taxon>
        <taxon>Hyphomicrobiales</taxon>
        <taxon>Rhizobiaceae</taxon>
        <taxon>Sinorhizobium/Ensifer group</taxon>
        <taxon>Sinorhizobium</taxon>
    </lineage>
</organism>
<reference evidence="3 4" key="1">
    <citation type="submission" date="2017-06" db="EMBL/GenBank/DDBJ databases">
        <title>Ensifer strains isolated from leguminous trees and herbs display diverse denitrification phenotypes with some acting as strong N2O sinks.</title>
        <authorList>
            <person name="Woliy K."/>
            <person name="Mania D."/>
            <person name="Bakken L.R."/>
            <person name="Frostegard A."/>
        </authorList>
    </citation>
    <scope>NUCLEOTIDE SEQUENCE [LARGE SCALE GENOMIC DNA]</scope>
    <source>
        <strain evidence="3 4">AC50a</strain>
    </source>
</reference>
<dbReference type="SUPFAM" id="SSF48452">
    <property type="entry name" value="TPR-like"/>
    <property type="match status" value="1"/>
</dbReference>
<dbReference type="EMBL" id="NJGD01000037">
    <property type="protein sequence ID" value="PJR08776.1"/>
    <property type="molecule type" value="Genomic_DNA"/>
</dbReference>
<accession>A0A2J0YT18</accession>
<dbReference type="InterPro" id="IPR019734">
    <property type="entry name" value="TPR_rpt"/>
</dbReference>
<dbReference type="Proteomes" id="UP000231987">
    <property type="component" value="Unassembled WGS sequence"/>
</dbReference>
<dbReference type="Pfam" id="PF00211">
    <property type="entry name" value="Guanylate_cyc"/>
    <property type="match status" value="1"/>
</dbReference>
<evidence type="ECO:0000313" key="3">
    <source>
        <dbReference type="EMBL" id="PJR08776.1"/>
    </source>
</evidence>
<dbReference type="PANTHER" id="PTHR43081:SF19">
    <property type="entry name" value="PH-SENSITIVE ADENYLATE CYCLASE RV1264"/>
    <property type="match status" value="1"/>
</dbReference>
<evidence type="ECO:0000259" key="2">
    <source>
        <dbReference type="PROSITE" id="PS50125"/>
    </source>
</evidence>
<dbReference type="SUPFAM" id="SSF55073">
    <property type="entry name" value="Nucleotide cyclase"/>
    <property type="match status" value="1"/>
</dbReference>
<evidence type="ECO:0000256" key="1">
    <source>
        <dbReference type="PROSITE-ProRule" id="PRU00339"/>
    </source>
</evidence>
<dbReference type="GO" id="GO:0004016">
    <property type="term" value="F:adenylate cyclase activity"/>
    <property type="evidence" value="ECO:0007669"/>
    <property type="project" value="UniProtKB-ARBA"/>
</dbReference>
<dbReference type="InterPro" id="IPR001054">
    <property type="entry name" value="A/G_cyclase"/>
</dbReference>
<dbReference type="InterPro" id="IPR029787">
    <property type="entry name" value="Nucleotide_cyclase"/>
</dbReference>
<dbReference type="Gene3D" id="3.40.50.10070">
    <property type="entry name" value="TolB, N-terminal domain"/>
    <property type="match status" value="1"/>
</dbReference>
<dbReference type="PROSITE" id="PS50005">
    <property type="entry name" value="TPR"/>
    <property type="match status" value="2"/>
</dbReference>
<dbReference type="PANTHER" id="PTHR43081">
    <property type="entry name" value="ADENYLATE CYCLASE, TERMINAL-DIFFERENTIATION SPECIFIC-RELATED"/>
    <property type="match status" value="1"/>
</dbReference>
<dbReference type="Gene3D" id="3.30.70.1230">
    <property type="entry name" value="Nucleotide cyclase"/>
    <property type="match status" value="1"/>
</dbReference>
<dbReference type="InterPro" id="IPR050697">
    <property type="entry name" value="Adenylyl/Guanylyl_Cyclase_3/4"/>
</dbReference>
<dbReference type="Pfam" id="PF13181">
    <property type="entry name" value="TPR_8"/>
    <property type="match status" value="1"/>
</dbReference>